<dbReference type="SUPFAM" id="SSF158694">
    <property type="entry name" value="UraD-Like"/>
    <property type="match status" value="1"/>
</dbReference>
<reference evidence="3" key="1">
    <citation type="submission" date="2022-12" db="EMBL/GenBank/DDBJ databases">
        <authorList>
            <person name="Brejova B."/>
        </authorList>
    </citation>
    <scope>NUCLEOTIDE SEQUENCE</scope>
</reference>
<gene>
    <name evidence="3" type="ORF">CANVERA_P2880</name>
</gene>
<keyword evidence="1" id="KW-0659">Purine metabolism</keyword>
<sequence>MSSLPSIQEFNQLEIDDKFKIVDQLFESCDTLKDYIKDTLTKNFQSYKQLIEIVRILLLSLVNSKDETRVNKIIAAHPRLGEPKVNLSEHSSNEQRSIDDPETVAKLRELNDKYEATFPGLRYVVFVNGRNRNEIINNMEYRIKRNNIEQEKIDAIESICDIAIDRLK</sequence>
<feature type="domain" description="Oxo-4-hydroxy-4-carboxy-5-ureidoimidazoline decarboxylase" evidence="2">
    <location>
        <begin position="11"/>
        <end position="168"/>
    </location>
</feature>
<comment type="caution">
    <text evidence="3">The sequence shown here is derived from an EMBL/GenBank/DDBJ whole genome shotgun (WGS) entry which is preliminary data.</text>
</comment>
<dbReference type="Pfam" id="PF09349">
    <property type="entry name" value="OHCU_decarbox"/>
    <property type="match status" value="1"/>
</dbReference>
<dbReference type="OrthoDB" id="5398391at2759"/>
<dbReference type="EMBL" id="CANTUO010000003">
    <property type="protein sequence ID" value="CAI5758367.1"/>
    <property type="molecule type" value="Genomic_DNA"/>
</dbReference>
<dbReference type="Proteomes" id="UP001152885">
    <property type="component" value="Unassembled WGS sequence"/>
</dbReference>
<evidence type="ECO:0000313" key="4">
    <source>
        <dbReference type="Proteomes" id="UP001152885"/>
    </source>
</evidence>
<evidence type="ECO:0000313" key="3">
    <source>
        <dbReference type="EMBL" id="CAI5758367.1"/>
    </source>
</evidence>
<evidence type="ECO:0000259" key="2">
    <source>
        <dbReference type="Pfam" id="PF09349"/>
    </source>
</evidence>
<organism evidence="3 4">
    <name type="scientific">Candida verbasci</name>
    <dbReference type="NCBI Taxonomy" id="1227364"/>
    <lineage>
        <taxon>Eukaryota</taxon>
        <taxon>Fungi</taxon>
        <taxon>Dikarya</taxon>
        <taxon>Ascomycota</taxon>
        <taxon>Saccharomycotina</taxon>
        <taxon>Pichiomycetes</taxon>
        <taxon>Debaryomycetaceae</taxon>
        <taxon>Candida/Lodderomyces clade</taxon>
        <taxon>Candida</taxon>
    </lineage>
</organism>
<protein>
    <recommendedName>
        <fullName evidence="2">Oxo-4-hydroxy-4-carboxy-5-ureidoimidazoline decarboxylase domain-containing protein</fullName>
    </recommendedName>
</protein>
<dbReference type="InterPro" id="IPR036778">
    <property type="entry name" value="OHCU_decarboxylase_sf"/>
</dbReference>
<dbReference type="GO" id="GO:0006144">
    <property type="term" value="P:purine nucleobase metabolic process"/>
    <property type="evidence" value="ECO:0007669"/>
    <property type="project" value="UniProtKB-KW"/>
</dbReference>
<name>A0A9W4XDJ2_9ASCO</name>
<dbReference type="Gene3D" id="1.10.3330.10">
    <property type="entry name" value="Oxo-4-hydroxy-4-carboxy-5-ureidoimidazoline decarboxylase"/>
    <property type="match status" value="1"/>
</dbReference>
<dbReference type="AlphaFoldDB" id="A0A9W4XDJ2"/>
<accession>A0A9W4XDJ2</accession>
<evidence type="ECO:0000256" key="1">
    <source>
        <dbReference type="ARBA" id="ARBA00022631"/>
    </source>
</evidence>
<dbReference type="InterPro" id="IPR018020">
    <property type="entry name" value="OHCU_decarboxylase"/>
</dbReference>
<dbReference type="PANTHER" id="PTHR37987:SF1">
    <property type="entry name" value="OXO-4-HYDROXY-4-CARBOXY-5-UREIDOIMIDAZOLINE DECARBOXYLASE DOMAIN-CONTAINING PROTEIN"/>
    <property type="match status" value="1"/>
</dbReference>
<dbReference type="PANTHER" id="PTHR37987">
    <property type="entry name" value="CHROMOSOME 9, WHOLE GENOME SHOTGUN SEQUENCE"/>
    <property type="match status" value="1"/>
</dbReference>
<keyword evidence="4" id="KW-1185">Reference proteome</keyword>
<proteinExistence type="predicted"/>